<dbReference type="AlphaFoldDB" id="A0A812T8R5"/>
<keyword evidence="2" id="KW-1185">Reference proteome</keyword>
<reference evidence="1" key="1">
    <citation type="submission" date="2021-02" db="EMBL/GenBank/DDBJ databases">
        <authorList>
            <person name="Dougan E. K."/>
            <person name="Rhodes N."/>
            <person name="Thang M."/>
            <person name="Chan C."/>
        </authorList>
    </citation>
    <scope>NUCLEOTIDE SEQUENCE</scope>
</reference>
<dbReference type="SUPFAM" id="SSF52540">
    <property type="entry name" value="P-loop containing nucleoside triphosphate hydrolases"/>
    <property type="match status" value="1"/>
</dbReference>
<organism evidence="1 2">
    <name type="scientific">Symbiodinium natans</name>
    <dbReference type="NCBI Taxonomy" id="878477"/>
    <lineage>
        <taxon>Eukaryota</taxon>
        <taxon>Sar</taxon>
        <taxon>Alveolata</taxon>
        <taxon>Dinophyceae</taxon>
        <taxon>Suessiales</taxon>
        <taxon>Symbiodiniaceae</taxon>
        <taxon>Symbiodinium</taxon>
    </lineage>
</organism>
<sequence length="424" mass="48203">MPHNWQPWPPTELRRNLGSDDWQLLGVRAGVPRQCQNRFDDQDKCKDTSNSPSLRVCWTGWCDDYSVGSGYCPVYPLDGESAFFELGNGSSSPVLAVTSHCSAKRANSSQLFFCPLRAPIAVAVMMKAGSSSVGSWLHAVEIDSEVADSRPTEFSRRLFGAFRDGQLTVSRKFLSWFFGPHGLGVPVTSRLQPSARRALVKRFFFETRPHKLASKLLLPPGWCVPCCAAGSGRLPVMLVRNPYRRVYSYFRHKWLSNPRKPLTEWRDLPEFVRKLLEQRLKPAPLASPFTEQDLRHLLSFGDLVRDLRWSAAARETMRTRMCVLRLEVLKTDLLHLHAVLCRWFHFCQRLPAIPELIPTGMRPYLPIPPPPWAEIWTEDAVQDMRTIFATDFEELGYSTDPLKQAPVSRSPCWMRGSPSESGDS</sequence>
<accession>A0A812T8R5</accession>
<dbReference type="Gene3D" id="3.40.50.300">
    <property type="entry name" value="P-loop containing nucleotide triphosphate hydrolases"/>
    <property type="match status" value="1"/>
</dbReference>
<dbReference type="OrthoDB" id="408344at2759"/>
<proteinExistence type="predicted"/>
<evidence type="ECO:0008006" key="3">
    <source>
        <dbReference type="Google" id="ProtNLM"/>
    </source>
</evidence>
<protein>
    <recommendedName>
        <fullName evidence="3">Sulfotransferase domain-containing protein</fullName>
    </recommendedName>
</protein>
<evidence type="ECO:0000313" key="2">
    <source>
        <dbReference type="Proteomes" id="UP000604046"/>
    </source>
</evidence>
<dbReference type="Proteomes" id="UP000604046">
    <property type="component" value="Unassembled WGS sequence"/>
</dbReference>
<dbReference type="EMBL" id="CAJNDS010002547">
    <property type="protein sequence ID" value="CAE7521874.1"/>
    <property type="molecule type" value="Genomic_DNA"/>
</dbReference>
<evidence type="ECO:0000313" key="1">
    <source>
        <dbReference type="EMBL" id="CAE7521874.1"/>
    </source>
</evidence>
<dbReference type="InterPro" id="IPR027417">
    <property type="entry name" value="P-loop_NTPase"/>
</dbReference>
<comment type="caution">
    <text evidence="1">The sequence shown here is derived from an EMBL/GenBank/DDBJ whole genome shotgun (WGS) entry which is preliminary data.</text>
</comment>
<gene>
    <name evidence="1" type="ORF">SNAT2548_LOCUS29212</name>
</gene>
<name>A0A812T8R5_9DINO</name>